<feature type="compositionally biased region" description="Polar residues" evidence="1">
    <location>
        <begin position="151"/>
        <end position="168"/>
    </location>
</feature>
<reference evidence="2 3" key="1">
    <citation type="journal article" date="2016" name="Mol. Biol. Evol.">
        <title>Comparative Genomics of Early-Diverging Mushroom-Forming Fungi Provides Insights into the Origins of Lignocellulose Decay Capabilities.</title>
        <authorList>
            <person name="Nagy L.G."/>
            <person name="Riley R."/>
            <person name="Tritt A."/>
            <person name="Adam C."/>
            <person name="Daum C."/>
            <person name="Floudas D."/>
            <person name="Sun H."/>
            <person name="Yadav J.S."/>
            <person name="Pangilinan J."/>
            <person name="Larsson K.H."/>
            <person name="Matsuura K."/>
            <person name="Barry K."/>
            <person name="Labutti K."/>
            <person name="Kuo R."/>
            <person name="Ohm R.A."/>
            <person name="Bhattacharya S.S."/>
            <person name="Shirouzu T."/>
            <person name="Yoshinaga Y."/>
            <person name="Martin F.M."/>
            <person name="Grigoriev I.V."/>
            <person name="Hibbett D.S."/>
        </authorList>
    </citation>
    <scope>NUCLEOTIDE SEQUENCE [LARGE SCALE GENOMIC DNA]</scope>
    <source>
        <strain evidence="2 3">HHB12029</strain>
    </source>
</reference>
<sequence>MRDFCCCKHSIPSGRDVAQRGEKRERVGRWQVDDAHMRKKTLCASFTHIRAQGSRPGRLETPHVIVRRDVGTDTAPERPPPDEGNSPLGRQRTAQDRSRASPGSLRALRNVTIEELVSASRQKERCDERRNQLRPRLADPRGGRQSRTRSHTGNSRSANLSTGRSTGARNLGTRQHVCPFVPPAVSGRQL</sequence>
<evidence type="ECO:0000313" key="2">
    <source>
        <dbReference type="EMBL" id="KZV99301.1"/>
    </source>
</evidence>
<dbReference type="AlphaFoldDB" id="A0A165MI61"/>
<dbReference type="EMBL" id="KV425911">
    <property type="protein sequence ID" value="KZV99301.1"/>
    <property type="molecule type" value="Genomic_DNA"/>
</dbReference>
<feature type="compositionally biased region" description="Basic and acidic residues" evidence="1">
    <location>
        <begin position="121"/>
        <end position="142"/>
    </location>
</feature>
<evidence type="ECO:0000313" key="3">
    <source>
        <dbReference type="Proteomes" id="UP000077266"/>
    </source>
</evidence>
<feature type="region of interest" description="Disordered" evidence="1">
    <location>
        <begin position="69"/>
        <end position="190"/>
    </location>
</feature>
<keyword evidence="3" id="KW-1185">Reference proteome</keyword>
<protein>
    <submittedName>
        <fullName evidence="2">Uncharacterized protein</fullName>
    </submittedName>
</protein>
<organism evidence="2 3">
    <name type="scientific">Exidia glandulosa HHB12029</name>
    <dbReference type="NCBI Taxonomy" id="1314781"/>
    <lineage>
        <taxon>Eukaryota</taxon>
        <taxon>Fungi</taxon>
        <taxon>Dikarya</taxon>
        <taxon>Basidiomycota</taxon>
        <taxon>Agaricomycotina</taxon>
        <taxon>Agaricomycetes</taxon>
        <taxon>Auriculariales</taxon>
        <taxon>Exidiaceae</taxon>
        <taxon>Exidia</taxon>
    </lineage>
</organism>
<accession>A0A165MI61</accession>
<feature type="compositionally biased region" description="Basic and acidic residues" evidence="1">
    <location>
        <begin position="69"/>
        <end position="81"/>
    </location>
</feature>
<evidence type="ECO:0000256" key="1">
    <source>
        <dbReference type="SAM" id="MobiDB-lite"/>
    </source>
</evidence>
<proteinExistence type="predicted"/>
<name>A0A165MI61_EXIGL</name>
<dbReference type="Proteomes" id="UP000077266">
    <property type="component" value="Unassembled WGS sequence"/>
</dbReference>
<gene>
    <name evidence="2" type="ORF">EXIGLDRAFT_251643</name>
</gene>
<dbReference type="InParanoid" id="A0A165MI61"/>